<dbReference type="EMBL" id="MHNF01000040">
    <property type="protein sequence ID" value="OGZ40122.1"/>
    <property type="molecule type" value="Genomic_DNA"/>
</dbReference>
<gene>
    <name evidence="1" type="ORF">A3B04_00160</name>
</gene>
<protein>
    <submittedName>
        <fullName evidence="1">Uncharacterized protein</fullName>
    </submittedName>
</protein>
<accession>A0A1G2FQS4</accession>
<reference evidence="1 2" key="1">
    <citation type="journal article" date="2016" name="Nat. Commun.">
        <title>Thousands of microbial genomes shed light on interconnected biogeochemical processes in an aquifer system.</title>
        <authorList>
            <person name="Anantharaman K."/>
            <person name="Brown C.T."/>
            <person name="Hug L.A."/>
            <person name="Sharon I."/>
            <person name="Castelle C.J."/>
            <person name="Probst A.J."/>
            <person name="Thomas B.C."/>
            <person name="Singh A."/>
            <person name="Wilkins M.J."/>
            <person name="Karaoz U."/>
            <person name="Brodie E.L."/>
            <person name="Williams K.H."/>
            <person name="Hubbard S.S."/>
            <person name="Banfield J.F."/>
        </authorList>
    </citation>
    <scope>NUCLEOTIDE SEQUENCE [LARGE SCALE GENOMIC DNA]</scope>
</reference>
<dbReference type="AlphaFoldDB" id="A0A1G2FQS4"/>
<sequence>MLTQEDIQKLIEVFATRDEVATKKDLDELRGDFRELQTAVDGYMVKADKYFQEMLMLAHKVDRLEKWILQLAEKVGIQLTP</sequence>
<organism evidence="1 2">
    <name type="scientific">Candidatus Portnoybacteria bacterium RIFCSPLOWO2_02_FULL_39_11</name>
    <dbReference type="NCBI Taxonomy" id="1802001"/>
    <lineage>
        <taxon>Bacteria</taxon>
        <taxon>Candidatus Portnoyibacteriota</taxon>
    </lineage>
</organism>
<evidence type="ECO:0000313" key="2">
    <source>
        <dbReference type="Proteomes" id="UP000177126"/>
    </source>
</evidence>
<evidence type="ECO:0000313" key="1">
    <source>
        <dbReference type="EMBL" id="OGZ40122.1"/>
    </source>
</evidence>
<name>A0A1G2FQS4_9BACT</name>
<comment type="caution">
    <text evidence="1">The sequence shown here is derived from an EMBL/GenBank/DDBJ whole genome shotgun (WGS) entry which is preliminary data.</text>
</comment>
<dbReference type="Proteomes" id="UP000177126">
    <property type="component" value="Unassembled WGS sequence"/>
</dbReference>
<proteinExistence type="predicted"/>